<feature type="non-terminal residue" evidence="2">
    <location>
        <position position="357"/>
    </location>
</feature>
<evidence type="ECO:0000256" key="1">
    <source>
        <dbReference type="SAM" id="MobiDB-lite"/>
    </source>
</evidence>
<name>A0A1A6GJH4_NEOLE</name>
<dbReference type="AlphaFoldDB" id="A0A1A6GJH4"/>
<accession>A0A1A6GJH4</accession>
<protein>
    <submittedName>
        <fullName evidence="2">Uncharacterized protein</fullName>
    </submittedName>
</protein>
<evidence type="ECO:0000313" key="3">
    <source>
        <dbReference type="Proteomes" id="UP000092124"/>
    </source>
</evidence>
<reference evidence="2 3" key="1">
    <citation type="submission" date="2016-06" db="EMBL/GenBank/DDBJ databases">
        <title>The Draft Genome Sequence and Annotation of the Desert Woodrat Neotoma lepida.</title>
        <authorList>
            <person name="Campbell M."/>
            <person name="Oakeson K.F."/>
            <person name="Yandell M."/>
            <person name="Halpert J.R."/>
            <person name="Dearing D."/>
        </authorList>
    </citation>
    <scope>NUCLEOTIDE SEQUENCE [LARGE SCALE GENOMIC DNA]</scope>
    <source>
        <strain evidence="2">417</strain>
        <tissue evidence="2">Liver</tissue>
    </source>
</reference>
<feature type="region of interest" description="Disordered" evidence="1">
    <location>
        <begin position="26"/>
        <end position="56"/>
    </location>
</feature>
<feature type="compositionally biased region" description="Pro residues" evidence="1">
    <location>
        <begin position="39"/>
        <end position="49"/>
    </location>
</feature>
<comment type="caution">
    <text evidence="2">The sequence shown here is derived from an EMBL/GenBank/DDBJ whole genome shotgun (WGS) entry which is preliminary data.</text>
</comment>
<evidence type="ECO:0000313" key="2">
    <source>
        <dbReference type="EMBL" id="OBS66418.1"/>
    </source>
</evidence>
<dbReference type="Proteomes" id="UP000092124">
    <property type="component" value="Unassembled WGS sequence"/>
</dbReference>
<sequence>MDYRTNQEQIQEIWVTAAVSPAAPSSLQLPYQSSCDEGPGPPGSPPVPSSQPVTAEGLRRGCARVKPASFRSTLSGEDSPVKFCSSISAQTTVPQSVANGDHSALSSDDTGIGMTFLELLACPTLFNGSQSLQLQANHRRCIPCFSSGLLGGCCQPRPPTLAHAHARHSKGALTKRRPYACTLLAAEKQSSLLRGVSANLAEDAASVASRRDMPFKGYWRGDGRGFGAQRHVTEFIPLQDSDSGCDCGPMEMSSLTSPSVSMQVPVNLETTSKNPITIISDTVRRQKAPNDKQRPWGKLSGKAGCTSGNDFQVSFLKCSPFVDAPRANHTLGPSDMVEQDGGEVSSRVLDITDVMVT</sequence>
<organism evidence="2 3">
    <name type="scientific">Neotoma lepida</name>
    <name type="common">Desert woodrat</name>
    <dbReference type="NCBI Taxonomy" id="56216"/>
    <lineage>
        <taxon>Eukaryota</taxon>
        <taxon>Metazoa</taxon>
        <taxon>Chordata</taxon>
        <taxon>Craniata</taxon>
        <taxon>Vertebrata</taxon>
        <taxon>Euteleostomi</taxon>
        <taxon>Mammalia</taxon>
        <taxon>Eutheria</taxon>
        <taxon>Euarchontoglires</taxon>
        <taxon>Glires</taxon>
        <taxon>Rodentia</taxon>
        <taxon>Myomorpha</taxon>
        <taxon>Muroidea</taxon>
        <taxon>Cricetidae</taxon>
        <taxon>Neotominae</taxon>
        <taxon>Neotoma</taxon>
    </lineage>
</organism>
<keyword evidence="3" id="KW-1185">Reference proteome</keyword>
<proteinExistence type="predicted"/>
<dbReference type="EMBL" id="LZPO01087256">
    <property type="protein sequence ID" value="OBS66418.1"/>
    <property type="molecule type" value="Genomic_DNA"/>
</dbReference>
<gene>
    <name evidence="2" type="ORF">A6R68_05039</name>
</gene>